<dbReference type="EMBL" id="AVOT02006237">
    <property type="protein sequence ID" value="MBW0481086.1"/>
    <property type="molecule type" value="Genomic_DNA"/>
</dbReference>
<dbReference type="GO" id="GO:0015074">
    <property type="term" value="P:DNA integration"/>
    <property type="evidence" value="ECO:0007669"/>
    <property type="project" value="InterPro"/>
</dbReference>
<gene>
    <name evidence="3" type="ORF">O181_020801</name>
</gene>
<name>A0A9Q3CE72_9BASI</name>
<evidence type="ECO:0000256" key="1">
    <source>
        <dbReference type="ARBA" id="ARBA00022884"/>
    </source>
</evidence>
<accession>A0A9Q3CE72</accession>
<dbReference type="AlphaFoldDB" id="A0A9Q3CE72"/>
<protein>
    <recommendedName>
        <fullName evidence="2">Integrase catalytic domain-containing protein</fullName>
    </recommendedName>
</protein>
<organism evidence="3 4">
    <name type="scientific">Austropuccinia psidii MF-1</name>
    <dbReference type="NCBI Taxonomy" id="1389203"/>
    <lineage>
        <taxon>Eukaryota</taxon>
        <taxon>Fungi</taxon>
        <taxon>Dikarya</taxon>
        <taxon>Basidiomycota</taxon>
        <taxon>Pucciniomycotina</taxon>
        <taxon>Pucciniomycetes</taxon>
        <taxon>Pucciniales</taxon>
        <taxon>Sphaerophragmiaceae</taxon>
        <taxon>Austropuccinia</taxon>
    </lineage>
</organism>
<dbReference type="GO" id="GO:0003723">
    <property type="term" value="F:RNA binding"/>
    <property type="evidence" value="ECO:0007669"/>
    <property type="project" value="UniProtKB-KW"/>
</dbReference>
<feature type="domain" description="Integrase catalytic" evidence="2">
    <location>
        <begin position="1"/>
        <end position="121"/>
    </location>
</feature>
<dbReference type="GO" id="GO:0005634">
    <property type="term" value="C:nucleus"/>
    <property type="evidence" value="ECO:0007669"/>
    <property type="project" value="UniProtKB-ARBA"/>
</dbReference>
<dbReference type="Pfam" id="PF24626">
    <property type="entry name" value="SH3_Tf2-1"/>
    <property type="match status" value="1"/>
</dbReference>
<evidence type="ECO:0000259" key="2">
    <source>
        <dbReference type="PROSITE" id="PS50994"/>
    </source>
</evidence>
<dbReference type="PANTHER" id="PTHR37984">
    <property type="entry name" value="PROTEIN CBG26694"/>
    <property type="match status" value="1"/>
</dbReference>
<dbReference type="InterPro" id="IPR056924">
    <property type="entry name" value="SH3_Tf2-1"/>
</dbReference>
<evidence type="ECO:0000313" key="4">
    <source>
        <dbReference type="Proteomes" id="UP000765509"/>
    </source>
</evidence>
<dbReference type="OrthoDB" id="3227343at2759"/>
<keyword evidence="1" id="KW-0694">RNA-binding</keyword>
<dbReference type="SUPFAM" id="SSF53098">
    <property type="entry name" value="Ribonuclease H-like"/>
    <property type="match status" value="1"/>
</dbReference>
<dbReference type="InterPro" id="IPR001584">
    <property type="entry name" value="Integrase_cat-core"/>
</dbReference>
<dbReference type="Gene3D" id="3.30.420.10">
    <property type="entry name" value="Ribonuclease H-like superfamily/Ribonuclease H"/>
    <property type="match status" value="1"/>
</dbReference>
<dbReference type="Proteomes" id="UP000765509">
    <property type="component" value="Unassembled WGS sequence"/>
</dbReference>
<sequence>MDTAILFWNKIIANCGVPRIIISDRDPKFTSEFQTNLYEMLGTKLAFFTAYHPQTDFLAERMIQNLEDIIRVFCAYGMEYKSHEGYTHYSVTLLPAVKLEYKTIVHLVKGKTPAILEKGWNQLLQVDYLKKKFLSVHPAAKNLQLIWNTAHEKPEKCIVEAKLYNKKRYEKSHQEHDFKEGDQVLISTLKIINFKGPNKIRGSFIGPFTIIRLVGKNAVEVRLTEEFSRKPPVFPVSLVEPYYPIDDDKVPNSKKIVTHEKLVEEDHSPVPVKKIIKARKVRIIRKDNRQYLIRFKNEPAEKDKWVSEKYITD</sequence>
<evidence type="ECO:0000313" key="3">
    <source>
        <dbReference type="EMBL" id="MBW0481086.1"/>
    </source>
</evidence>
<proteinExistence type="predicted"/>
<reference evidence="3" key="1">
    <citation type="submission" date="2021-03" db="EMBL/GenBank/DDBJ databases">
        <title>Draft genome sequence of rust myrtle Austropuccinia psidii MF-1, a brazilian biotype.</title>
        <authorList>
            <person name="Quecine M.C."/>
            <person name="Pachon D.M.R."/>
            <person name="Bonatelli M.L."/>
            <person name="Correr F.H."/>
            <person name="Franceschini L.M."/>
            <person name="Leite T.F."/>
            <person name="Margarido G.R.A."/>
            <person name="Almeida C.A."/>
            <person name="Ferrarezi J.A."/>
            <person name="Labate C.A."/>
        </authorList>
    </citation>
    <scope>NUCLEOTIDE SEQUENCE</scope>
    <source>
        <strain evidence="3">MF-1</strain>
    </source>
</reference>
<dbReference type="InterPro" id="IPR016197">
    <property type="entry name" value="Chromo-like_dom_sf"/>
</dbReference>
<dbReference type="InterPro" id="IPR036397">
    <property type="entry name" value="RNaseH_sf"/>
</dbReference>
<dbReference type="SUPFAM" id="SSF54160">
    <property type="entry name" value="Chromo domain-like"/>
    <property type="match status" value="1"/>
</dbReference>
<dbReference type="InterPro" id="IPR050951">
    <property type="entry name" value="Retrovirus_Pol_polyprotein"/>
</dbReference>
<comment type="caution">
    <text evidence="3">The sequence shown here is derived from an EMBL/GenBank/DDBJ whole genome shotgun (WGS) entry which is preliminary data.</text>
</comment>
<dbReference type="PANTHER" id="PTHR37984:SF15">
    <property type="entry name" value="INTEGRASE CATALYTIC DOMAIN-CONTAINING PROTEIN"/>
    <property type="match status" value="1"/>
</dbReference>
<dbReference type="PROSITE" id="PS50994">
    <property type="entry name" value="INTEGRASE"/>
    <property type="match status" value="1"/>
</dbReference>
<dbReference type="InterPro" id="IPR012337">
    <property type="entry name" value="RNaseH-like_sf"/>
</dbReference>
<keyword evidence="4" id="KW-1185">Reference proteome</keyword>